<evidence type="ECO:0000259" key="2">
    <source>
        <dbReference type="Pfam" id="PF07510"/>
    </source>
</evidence>
<sequence>MSSATSELIPIKSTTRTVQDCFRSCLYVVPNFQRPYSWDIDELEDYWADVVLARGDFFFGSTVTWESESRELFNNSYSIIDGQQRLTTSAIILSVIRDAFTAAAKDLEDGGDEDDSLKELRDQAKVQAKNTQRYLVAVDDDGKKYPVIQRDEPNFKEVVQNPSAIPSGKKFNGSARQIGTARGFFEDRVQKALEGKPLTEAIDTLKSVRNNVLKARLIQVELTSEEDGFLIFETLNTRGADLRLADLVKNLLVRGGATEPDDRKTISERWERLVDRLQPDSASLGAVDQFMWQSWNSRRAAVTEAELYKKILELVEGDSGQHLQYLEELEFDSIVYQYIDEVDLVIDKSELGVKSALKIPEVGDTLRALAVFNVSVANSALLAIVRKYEKTALITKKNVIEACRAIEDFHFQFTALMNSGSTGGTRGRYNRFAVELEEASSKQAVREAVESFKVKLAGSLPDADKAKEAFAKLFYAPNSRLTNAQKRRSRKHFISYVLLKFAQDNKTLPVGQDLTSWTIEHIRPQKLASGEVGSPEYSIGNLALLTSGANGDLGDGDLTAKRTGLNAYVPWKDPELSKWLADNTKDEVLAADISARAESLADVAVDVVWAIL</sequence>
<comment type="caution">
    <text evidence="3">The sequence shown here is derived from an EMBL/GenBank/DDBJ whole genome shotgun (WGS) entry which is preliminary data.</text>
</comment>
<dbReference type="PANTHER" id="PTHR35149:SF2">
    <property type="entry name" value="DUF262 DOMAIN-CONTAINING PROTEIN"/>
    <property type="match status" value="1"/>
</dbReference>
<dbReference type="Pfam" id="PF07510">
    <property type="entry name" value="GmrSD_C"/>
    <property type="match status" value="1"/>
</dbReference>
<dbReference type="EMBL" id="BAAAPU010000007">
    <property type="protein sequence ID" value="GAA1977985.1"/>
    <property type="molecule type" value="Genomic_DNA"/>
</dbReference>
<gene>
    <name evidence="3" type="ORF">GCM10009817_18030</name>
</gene>
<evidence type="ECO:0000313" key="4">
    <source>
        <dbReference type="Proteomes" id="UP001500013"/>
    </source>
</evidence>
<evidence type="ECO:0000259" key="1">
    <source>
        <dbReference type="Pfam" id="PF03235"/>
    </source>
</evidence>
<dbReference type="Proteomes" id="UP001500013">
    <property type="component" value="Unassembled WGS sequence"/>
</dbReference>
<dbReference type="InterPro" id="IPR004919">
    <property type="entry name" value="GmrSD_N"/>
</dbReference>
<name>A0ABN2S010_9MICO</name>
<dbReference type="Pfam" id="PF03235">
    <property type="entry name" value="GmrSD_N"/>
    <property type="match status" value="1"/>
</dbReference>
<keyword evidence="4" id="KW-1185">Reference proteome</keyword>
<evidence type="ECO:0000313" key="3">
    <source>
        <dbReference type="EMBL" id="GAA1977985.1"/>
    </source>
</evidence>
<proteinExistence type="predicted"/>
<feature type="domain" description="GmrSD restriction endonucleases N-terminal" evidence="1">
    <location>
        <begin position="27"/>
        <end position="252"/>
    </location>
</feature>
<protein>
    <submittedName>
        <fullName evidence="3">DUF262 domain-containing protein</fullName>
    </submittedName>
</protein>
<dbReference type="PANTHER" id="PTHR35149">
    <property type="entry name" value="SLL5132 PROTEIN"/>
    <property type="match status" value="1"/>
</dbReference>
<reference evidence="3 4" key="1">
    <citation type="journal article" date="2019" name="Int. J. Syst. Evol. Microbiol.">
        <title>The Global Catalogue of Microorganisms (GCM) 10K type strain sequencing project: providing services to taxonomists for standard genome sequencing and annotation.</title>
        <authorList>
            <consortium name="The Broad Institute Genomics Platform"/>
            <consortium name="The Broad Institute Genome Sequencing Center for Infectious Disease"/>
            <person name="Wu L."/>
            <person name="Ma J."/>
        </authorList>
    </citation>
    <scope>NUCLEOTIDE SEQUENCE [LARGE SCALE GENOMIC DNA]</scope>
    <source>
        <strain evidence="3 4">JCM 15628</strain>
    </source>
</reference>
<organism evidence="3 4">
    <name type="scientific">Terrabacter lapilli</name>
    <dbReference type="NCBI Taxonomy" id="436231"/>
    <lineage>
        <taxon>Bacteria</taxon>
        <taxon>Bacillati</taxon>
        <taxon>Actinomycetota</taxon>
        <taxon>Actinomycetes</taxon>
        <taxon>Micrococcales</taxon>
        <taxon>Intrasporangiaceae</taxon>
        <taxon>Terrabacter</taxon>
    </lineage>
</organism>
<dbReference type="InterPro" id="IPR011089">
    <property type="entry name" value="GmrSD_C"/>
</dbReference>
<accession>A0ABN2S010</accession>
<feature type="domain" description="GmrSD restriction endonucleases C-terminal" evidence="2">
    <location>
        <begin position="481"/>
        <end position="602"/>
    </location>
</feature>